<dbReference type="SUPFAM" id="SSF57850">
    <property type="entry name" value="RING/U-box"/>
    <property type="match status" value="1"/>
</dbReference>
<dbReference type="InterPro" id="IPR001841">
    <property type="entry name" value="Znf_RING"/>
</dbReference>
<dbReference type="GO" id="GO:0000795">
    <property type="term" value="C:synaptonemal complex"/>
    <property type="evidence" value="ECO:0007669"/>
    <property type="project" value="InterPro"/>
</dbReference>
<protein>
    <recommendedName>
        <fullName evidence="7">RING-type domain-containing protein</fullName>
    </recommendedName>
</protein>
<organism evidence="8 9">
    <name type="scientific">Ascodesmis nigricans</name>
    <dbReference type="NCBI Taxonomy" id="341454"/>
    <lineage>
        <taxon>Eukaryota</taxon>
        <taxon>Fungi</taxon>
        <taxon>Dikarya</taxon>
        <taxon>Ascomycota</taxon>
        <taxon>Pezizomycotina</taxon>
        <taxon>Pezizomycetes</taxon>
        <taxon>Pezizales</taxon>
        <taxon>Ascodesmidaceae</taxon>
        <taxon>Ascodesmis</taxon>
    </lineage>
</organism>
<dbReference type="PROSITE" id="PS00518">
    <property type="entry name" value="ZF_RING_1"/>
    <property type="match status" value="1"/>
</dbReference>
<evidence type="ECO:0000256" key="4">
    <source>
        <dbReference type="PROSITE-ProRule" id="PRU00175"/>
    </source>
</evidence>
<accession>A0A4S2MW36</accession>
<keyword evidence="2 4" id="KW-0863">Zinc-finger</keyword>
<gene>
    <name evidence="8" type="ORF">EX30DRAFT_307066</name>
</gene>
<dbReference type="EMBL" id="ML220122">
    <property type="protein sequence ID" value="TGZ80811.1"/>
    <property type="molecule type" value="Genomic_DNA"/>
</dbReference>
<evidence type="ECO:0000256" key="5">
    <source>
        <dbReference type="SAM" id="Coils"/>
    </source>
</evidence>
<evidence type="ECO:0000256" key="1">
    <source>
        <dbReference type="ARBA" id="ARBA00022723"/>
    </source>
</evidence>
<dbReference type="PANTHER" id="PTHR14305">
    <property type="entry name" value="E3 UBIQUITIN-PROTEIN LIGASE CCNB1IP1"/>
    <property type="match status" value="1"/>
</dbReference>
<dbReference type="PROSITE" id="PS50089">
    <property type="entry name" value="ZF_RING_2"/>
    <property type="match status" value="1"/>
</dbReference>
<keyword evidence="3" id="KW-0862">Zinc</keyword>
<dbReference type="GO" id="GO:0007131">
    <property type="term" value="P:reciprocal meiotic recombination"/>
    <property type="evidence" value="ECO:0007669"/>
    <property type="project" value="InterPro"/>
</dbReference>
<dbReference type="GO" id="GO:0008270">
    <property type="term" value="F:zinc ion binding"/>
    <property type="evidence" value="ECO:0007669"/>
    <property type="project" value="UniProtKB-KW"/>
</dbReference>
<dbReference type="Proteomes" id="UP000298138">
    <property type="component" value="Unassembled WGS sequence"/>
</dbReference>
<proteinExistence type="predicted"/>
<evidence type="ECO:0000256" key="2">
    <source>
        <dbReference type="ARBA" id="ARBA00022771"/>
    </source>
</evidence>
<feature type="domain" description="RING-type" evidence="7">
    <location>
        <begin position="13"/>
        <end position="55"/>
    </location>
</feature>
<dbReference type="InParanoid" id="A0A4S2MW36"/>
<feature type="compositionally biased region" description="Polar residues" evidence="6">
    <location>
        <begin position="208"/>
        <end position="225"/>
    </location>
</feature>
<feature type="region of interest" description="Disordered" evidence="6">
    <location>
        <begin position="283"/>
        <end position="339"/>
    </location>
</feature>
<evidence type="ECO:0000259" key="7">
    <source>
        <dbReference type="PROSITE" id="PS50089"/>
    </source>
</evidence>
<keyword evidence="1" id="KW-0479">Metal-binding</keyword>
<name>A0A4S2MW36_9PEZI</name>
<sequence length="339" mass="37780">MDGFSLHCNNLRCRTTLDNRGVVTTCCHIFCTSCAETLRLVNPPPNTPRRCPACDTELSGPDDAVLAILNPADDYKTSVLSGLSPSVIMEIAGRGLAFWGYQVTQEVVYQEHCANALREKYTTLSGQLDTIIHEANTEIARLTEKVRVMEVAEEELKRKNHELLEGWREKGRKLAQTQELYDKLKRRTLISQVRTAADENLNQVLHHSSNFPIPQSSHHTPTSQHRQPDDPQFLGNGTNIFVDQQQFQPSHQRQPTPSMGMSMRRHREGVVQEPEFLMTGARVGNINGAGTSGIRRRAGSKGSETSDNGGRRSGFGMPMQNGMFGMPFFSSLPSHPHTS</sequence>
<keyword evidence="9" id="KW-1185">Reference proteome</keyword>
<dbReference type="AlphaFoldDB" id="A0A4S2MW36"/>
<evidence type="ECO:0000313" key="9">
    <source>
        <dbReference type="Proteomes" id="UP000298138"/>
    </source>
</evidence>
<dbReference type="GO" id="GO:0061630">
    <property type="term" value="F:ubiquitin protein ligase activity"/>
    <property type="evidence" value="ECO:0007669"/>
    <property type="project" value="InterPro"/>
</dbReference>
<evidence type="ECO:0000256" key="6">
    <source>
        <dbReference type="SAM" id="MobiDB-lite"/>
    </source>
</evidence>
<feature type="region of interest" description="Disordered" evidence="6">
    <location>
        <begin position="208"/>
        <end position="235"/>
    </location>
</feature>
<dbReference type="InterPro" id="IPR017907">
    <property type="entry name" value="Znf_RING_CS"/>
</dbReference>
<feature type="coiled-coil region" evidence="5">
    <location>
        <begin position="132"/>
        <end position="162"/>
    </location>
</feature>
<evidence type="ECO:0000313" key="8">
    <source>
        <dbReference type="EMBL" id="TGZ80811.1"/>
    </source>
</evidence>
<dbReference type="OrthoDB" id="441210at2759"/>
<dbReference type="InterPro" id="IPR042448">
    <property type="entry name" value="CCNB1IP1"/>
</dbReference>
<evidence type="ECO:0000256" key="3">
    <source>
        <dbReference type="ARBA" id="ARBA00022833"/>
    </source>
</evidence>
<keyword evidence="5" id="KW-0175">Coiled coil</keyword>
<reference evidence="8 9" key="1">
    <citation type="submission" date="2019-04" db="EMBL/GenBank/DDBJ databases">
        <title>Comparative genomics and transcriptomics to analyze fruiting body development in filamentous ascomycetes.</title>
        <authorList>
            <consortium name="DOE Joint Genome Institute"/>
            <person name="Lutkenhaus R."/>
            <person name="Traeger S."/>
            <person name="Breuer J."/>
            <person name="Kuo A."/>
            <person name="Lipzen A."/>
            <person name="Pangilinan J."/>
            <person name="Dilworth D."/>
            <person name="Sandor L."/>
            <person name="Poggeler S."/>
            <person name="Barry K."/>
            <person name="Grigoriev I.V."/>
            <person name="Nowrousian M."/>
        </authorList>
    </citation>
    <scope>NUCLEOTIDE SEQUENCE [LARGE SCALE GENOMIC DNA]</scope>
    <source>
        <strain evidence="8 9">CBS 389.68</strain>
    </source>
</reference>
<dbReference type="STRING" id="341454.A0A4S2MW36"/>
<dbReference type="PANTHER" id="PTHR14305:SF0">
    <property type="entry name" value="E3 UBIQUITIN-PROTEIN LIGASE CCNB1IP1"/>
    <property type="match status" value="1"/>
</dbReference>